<accession>A0A7Y7IWI9</accession>
<keyword evidence="1" id="KW-0472">Membrane</keyword>
<evidence type="ECO:0000313" key="2">
    <source>
        <dbReference type="EMBL" id="NVN11676.1"/>
    </source>
</evidence>
<keyword evidence="5" id="KW-1185">Reference proteome</keyword>
<keyword evidence="1" id="KW-1133">Transmembrane helix</keyword>
<proteinExistence type="predicted"/>
<keyword evidence="1" id="KW-0812">Transmembrane</keyword>
<dbReference type="EMBL" id="JABXXP010000224">
    <property type="protein sequence ID" value="NVN11676.1"/>
    <property type="molecule type" value="Genomic_DNA"/>
</dbReference>
<reference evidence="2 4" key="1">
    <citation type="submission" date="2020-06" db="EMBL/GenBank/DDBJ databases">
        <title>Description of novel acetic acid bacteria.</title>
        <authorList>
            <person name="Sombolestani A."/>
        </authorList>
    </citation>
    <scope>NUCLEOTIDE SEQUENCE [LARGE SCALE GENOMIC DNA]</scope>
    <source>
        <strain evidence="2 4">LMG 31431</strain>
    </source>
</reference>
<evidence type="ECO:0000313" key="4">
    <source>
        <dbReference type="Proteomes" id="UP000534870"/>
    </source>
</evidence>
<organism evidence="2 4">
    <name type="scientific">Nguyenibacter vanlangensis</name>
    <dbReference type="NCBI Taxonomy" id="1216886"/>
    <lineage>
        <taxon>Bacteria</taxon>
        <taxon>Pseudomonadati</taxon>
        <taxon>Pseudomonadota</taxon>
        <taxon>Alphaproteobacteria</taxon>
        <taxon>Acetobacterales</taxon>
        <taxon>Acetobacteraceae</taxon>
        <taxon>Nguyenibacter</taxon>
    </lineage>
</organism>
<name>A0A7Y7IWI9_9PROT</name>
<reference evidence="3 5" key="2">
    <citation type="submission" date="2024-04" db="EMBL/GenBank/DDBJ databases">
        <title>Complete genome sequence of Nguyenibacter vanlangesis HBCM-1154, a strain capable of nitrogen fixation, IAA production, and phosphorus solubilization isolated from sugarcane soil.</title>
        <authorList>
            <person name="MY HANH P."/>
        </authorList>
    </citation>
    <scope>NUCLEOTIDE SEQUENCE [LARGE SCALE GENOMIC DNA]</scope>
    <source>
        <strain evidence="3 5">HBCM 1154</strain>
    </source>
</reference>
<gene>
    <name evidence="3" type="ORF">AAC691_04580</name>
    <name evidence="2" type="ORF">HUK84_11185</name>
</gene>
<sequence length="66" mass="7515">MFHLKIAGDSRSHFHMTAPWAYIAAHRDDPAWTDARDRMTVALICGGLLSAFVIDMAILYFSMFRP</sequence>
<evidence type="ECO:0000313" key="5">
    <source>
        <dbReference type="Proteomes" id="UP001449795"/>
    </source>
</evidence>
<dbReference type="RefSeq" id="WP_176640368.1">
    <property type="nucleotide sequence ID" value="NZ_CP152276.1"/>
</dbReference>
<feature type="transmembrane region" description="Helical" evidence="1">
    <location>
        <begin position="39"/>
        <end position="61"/>
    </location>
</feature>
<protein>
    <submittedName>
        <fullName evidence="2">Uncharacterized protein</fullName>
    </submittedName>
</protein>
<dbReference type="EMBL" id="CP152276">
    <property type="protein sequence ID" value="XAE43724.1"/>
    <property type="molecule type" value="Genomic_DNA"/>
</dbReference>
<dbReference type="Proteomes" id="UP001449795">
    <property type="component" value="Chromosome"/>
</dbReference>
<evidence type="ECO:0000256" key="1">
    <source>
        <dbReference type="SAM" id="Phobius"/>
    </source>
</evidence>
<evidence type="ECO:0000313" key="3">
    <source>
        <dbReference type="EMBL" id="XAE43724.1"/>
    </source>
</evidence>
<dbReference type="Proteomes" id="UP000534870">
    <property type="component" value="Unassembled WGS sequence"/>
</dbReference>
<dbReference type="AlphaFoldDB" id="A0A7Y7IWI9"/>